<dbReference type="InterPro" id="IPR001471">
    <property type="entry name" value="AP2/ERF_dom"/>
</dbReference>
<dbReference type="GO" id="GO:0009873">
    <property type="term" value="P:ethylene-activated signaling pathway"/>
    <property type="evidence" value="ECO:0007669"/>
    <property type="project" value="InterPro"/>
</dbReference>
<dbReference type="GO" id="GO:0003700">
    <property type="term" value="F:DNA-binding transcription factor activity"/>
    <property type="evidence" value="ECO:0007669"/>
    <property type="project" value="InterPro"/>
</dbReference>
<evidence type="ECO:0000256" key="1">
    <source>
        <dbReference type="ARBA" id="ARBA00004123"/>
    </source>
</evidence>
<dbReference type="InterPro" id="IPR025836">
    <property type="entry name" value="Zn_knuckle_CX2CX4HX4C"/>
</dbReference>
<dbReference type="PANTHER" id="PTHR31190:SF403">
    <property type="entry name" value="ETHYLENE-RESPONSIVE TRANSCRIPTION FACTOR ERF105"/>
    <property type="match status" value="1"/>
</dbReference>
<feature type="region of interest" description="Disordered" evidence="6">
    <location>
        <begin position="758"/>
        <end position="789"/>
    </location>
</feature>
<accession>A0A7H4LLQ9</accession>
<dbReference type="Pfam" id="PF14392">
    <property type="entry name" value="zf-CCHC_4"/>
    <property type="match status" value="1"/>
</dbReference>
<reference evidence="8 9" key="1">
    <citation type="submission" date="2018-05" db="EMBL/GenBank/DDBJ databases">
        <authorList>
            <person name="Thind KAUR A."/>
        </authorList>
    </citation>
    <scope>NUCLEOTIDE SEQUENCE [LARGE SCALE GENOMIC DNA]</scope>
</reference>
<sequence length="879" mass="97503">MVEKKKNGTATASGAAVGPGTAARAGASTPRTAPTPRSTTQMEATDPAMRTPLGSHSRNASLSPGLTARLGGLVLTEKEAKGFIFKESDQEQGRPAKWSAIGKAFTPRPMNKVALEKSTTRAWGLHREAHFKVIGRNLFVVTFGSEGDWKHALNNGPWQFDFAVLVLKDYDGATRPSELTFEHVDIWVRVDDLPLDKRSKAFGEGLGNWLGKSVRVDVEKDGFAKGSELRFRVKLPIMEPLVRGFYLKKSEDDEEKTWFDFKYEKLPHFCFECGCLVHGERGCVPTRDSEQQWGGWLRASPGRSMGQKEGAVRGFSGSSHSYGSVRSSEGGKHNMKQGTVRDLPTKRNLQNEFAKPVVSRTGGDGTGAYERRGNEDKQNQEENSPMEGRDLRQDLEQKRERELRSKLRQRQQERQSELRAQYRQFGQGWYEGDGSSTQCRARERRHGYYVRKPRPDYRPEQRNPDSPRHGAMYEKKRRQKQLWAFPSDLLLSQLAYKCFCPQGISQTHRQTYHWHRVALLYRAAISLSFSRFSSTERRTVISTMEFAGEADDFALDLIREHLLGGDGGVLATANHEQGPFCDDVTFPVLPPSAAEPQAYQQPMFFPQQGQRQEQTQGYMGLTHQYVNSYPAATAVFRAPEPVMIQFGGQPSPVRALSSTLTISVPPQGTFGWAGTAAAAAPAPAPVEDLRKYRGVRQRPWGKYAAEIRDPKRRGYREWLGTYDTSVEAARAYDRAAFRMRGAKAILNFPNEVGTRGAELWARPPAGPASQAAGATNKRKRSQGEDADVEVTGVVINKAVRAEAPSPSSARVSWDTPSSLSRGTASSTVTSVATTPEGEFPPTPSSSGWEQCWEALMGGMPLLSPLSPHPALGFPQLSVS</sequence>
<name>A0A7H4LLQ9_WHEAT</name>
<dbReference type="Proteomes" id="UP000280104">
    <property type="component" value="Chromosome II"/>
</dbReference>
<feature type="compositionally biased region" description="Low complexity" evidence="6">
    <location>
        <begin position="314"/>
        <end position="328"/>
    </location>
</feature>
<evidence type="ECO:0000256" key="2">
    <source>
        <dbReference type="ARBA" id="ARBA00023015"/>
    </source>
</evidence>
<feature type="region of interest" description="Disordered" evidence="6">
    <location>
        <begin position="450"/>
        <end position="470"/>
    </location>
</feature>
<evidence type="ECO:0000259" key="7">
    <source>
        <dbReference type="PROSITE" id="PS51032"/>
    </source>
</evidence>
<dbReference type="CDD" id="cd00018">
    <property type="entry name" value="AP2"/>
    <property type="match status" value="1"/>
</dbReference>
<dbReference type="PANTHER" id="PTHR31190">
    <property type="entry name" value="DNA-BINDING DOMAIN"/>
    <property type="match status" value="1"/>
</dbReference>
<dbReference type="SUPFAM" id="SSF54171">
    <property type="entry name" value="DNA-binding domain"/>
    <property type="match status" value="1"/>
</dbReference>
<dbReference type="InterPro" id="IPR016177">
    <property type="entry name" value="DNA-bd_dom_sf"/>
</dbReference>
<evidence type="ECO:0000256" key="4">
    <source>
        <dbReference type="ARBA" id="ARBA00023163"/>
    </source>
</evidence>
<evidence type="ECO:0000256" key="3">
    <source>
        <dbReference type="ARBA" id="ARBA00023125"/>
    </source>
</evidence>
<dbReference type="FunFam" id="3.30.730.10:FF:000001">
    <property type="entry name" value="Ethylene-responsive transcription factor 2"/>
    <property type="match status" value="1"/>
</dbReference>
<feature type="compositionally biased region" description="Polar residues" evidence="6">
    <location>
        <begin position="805"/>
        <end position="822"/>
    </location>
</feature>
<dbReference type="GO" id="GO:0005634">
    <property type="term" value="C:nucleus"/>
    <property type="evidence" value="ECO:0007669"/>
    <property type="project" value="UniProtKB-SubCell"/>
</dbReference>
<comment type="subcellular location">
    <subcellularLocation>
        <location evidence="1">Nucleus</location>
    </subcellularLocation>
</comment>
<gene>
    <name evidence="8" type="ORF">CAMPLR22A2D_LOCUS4166</name>
</gene>
<dbReference type="PROSITE" id="PS51032">
    <property type="entry name" value="AP2_ERF"/>
    <property type="match status" value="1"/>
</dbReference>
<dbReference type="InterPro" id="IPR036955">
    <property type="entry name" value="AP2/ERF_dom_sf"/>
</dbReference>
<feature type="compositionally biased region" description="Low complexity" evidence="6">
    <location>
        <begin position="18"/>
        <end position="40"/>
    </location>
</feature>
<organism evidence="8 9">
    <name type="scientific">Triticum aestivum</name>
    <name type="common">Wheat</name>
    <dbReference type="NCBI Taxonomy" id="4565"/>
    <lineage>
        <taxon>Eukaryota</taxon>
        <taxon>Viridiplantae</taxon>
        <taxon>Streptophyta</taxon>
        <taxon>Embryophyta</taxon>
        <taxon>Tracheophyta</taxon>
        <taxon>Spermatophyta</taxon>
        <taxon>Magnoliopsida</taxon>
        <taxon>Liliopsida</taxon>
        <taxon>Poales</taxon>
        <taxon>Poaceae</taxon>
        <taxon>BOP clade</taxon>
        <taxon>Pooideae</taxon>
        <taxon>Triticodae</taxon>
        <taxon>Triticeae</taxon>
        <taxon>Triticinae</taxon>
        <taxon>Triticum</taxon>
    </lineage>
</organism>
<evidence type="ECO:0000313" key="8">
    <source>
        <dbReference type="EMBL" id="SPT19547.1"/>
    </source>
</evidence>
<feature type="region of interest" description="Disordered" evidence="6">
    <location>
        <begin position="298"/>
        <end position="391"/>
    </location>
</feature>
<keyword evidence="5" id="KW-0539">Nucleus</keyword>
<dbReference type="SMART" id="SM00380">
    <property type="entry name" value="AP2"/>
    <property type="match status" value="1"/>
</dbReference>
<feature type="region of interest" description="Disordered" evidence="6">
    <location>
        <begin position="804"/>
        <end position="848"/>
    </location>
</feature>
<feature type="compositionally biased region" description="Low complexity" evidence="6">
    <location>
        <begin position="761"/>
        <end position="774"/>
    </location>
</feature>
<feature type="compositionally biased region" description="Low complexity" evidence="6">
    <location>
        <begin position="823"/>
        <end position="834"/>
    </location>
</feature>
<feature type="domain" description="AP2/ERF" evidence="7">
    <location>
        <begin position="691"/>
        <end position="749"/>
    </location>
</feature>
<proteinExistence type="predicted"/>
<dbReference type="PRINTS" id="PR00367">
    <property type="entry name" value="ETHRSPELEMNT"/>
</dbReference>
<keyword evidence="3" id="KW-0238">DNA-binding</keyword>
<dbReference type="EMBL" id="LS480641">
    <property type="protein sequence ID" value="SPT19547.1"/>
    <property type="molecule type" value="Genomic_DNA"/>
</dbReference>
<dbReference type="GO" id="GO:0003677">
    <property type="term" value="F:DNA binding"/>
    <property type="evidence" value="ECO:0007669"/>
    <property type="project" value="UniProtKB-KW"/>
</dbReference>
<keyword evidence="4" id="KW-0804">Transcription</keyword>
<dbReference type="AlphaFoldDB" id="A0A7H4LLQ9"/>
<evidence type="ECO:0000313" key="9">
    <source>
        <dbReference type="Proteomes" id="UP000280104"/>
    </source>
</evidence>
<feature type="region of interest" description="Disordered" evidence="6">
    <location>
        <begin position="1"/>
        <end position="64"/>
    </location>
</feature>
<feature type="compositionally biased region" description="Basic and acidic residues" evidence="6">
    <location>
        <begin position="369"/>
        <end position="380"/>
    </location>
</feature>
<evidence type="ECO:0000256" key="6">
    <source>
        <dbReference type="SAM" id="MobiDB-lite"/>
    </source>
</evidence>
<dbReference type="Gene3D" id="3.30.730.10">
    <property type="entry name" value="AP2/ERF domain"/>
    <property type="match status" value="1"/>
</dbReference>
<evidence type="ECO:0000256" key="5">
    <source>
        <dbReference type="ARBA" id="ARBA00023242"/>
    </source>
</evidence>
<feature type="compositionally biased region" description="Basic and acidic residues" evidence="6">
    <location>
        <begin position="453"/>
        <end position="470"/>
    </location>
</feature>
<dbReference type="InterPro" id="IPR044808">
    <property type="entry name" value="ERF_plant"/>
</dbReference>
<feature type="compositionally biased region" description="Polar residues" evidence="6">
    <location>
        <begin position="54"/>
        <end position="64"/>
    </location>
</feature>
<keyword evidence="2" id="KW-0805">Transcription regulation</keyword>
<dbReference type="Pfam" id="PF00847">
    <property type="entry name" value="AP2"/>
    <property type="match status" value="1"/>
</dbReference>
<protein>
    <recommendedName>
        <fullName evidence="7">AP2/ERF domain-containing protein</fullName>
    </recommendedName>
</protein>